<evidence type="ECO:0000313" key="1">
    <source>
        <dbReference type="EMBL" id="MBC5770070.1"/>
    </source>
</evidence>
<comment type="caution">
    <text evidence="1">The sequence shown here is derived from an EMBL/GenBank/DDBJ whole genome shotgun (WGS) entry which is preliminary data.</text>
</comment>
<dbReference type="EMBL" id="JACOQI010000005">
    <property type="protein sequence ID" value="MBC5770070.1"/>
    <property type="molecule type" value="Genomic_DNA"/>
</dbReference>
<dbReference type="InterPro" id="IPR046082">
    <property type="entry name" value="DUF6100"/>
</dbReference>
<dbReference type="AlphaFoldDB" id="A0A923MG45"/>
<name>A0A923MG45_9FIRM</name>
<dbReference type="Pfam" id="PF19595">
    <property type="entry name" value="DUF6100"/>
    <property type="match status" value="1"/>
</dbReference>
<organism evidence="1 2">
    <name type="scientific">Dysosmobacter segnis</name>
    <dbReference type="NCBI Taxonomy" id="2763042"/>
    <lineage>
        <taxon>Bacteria</taxon>
        <taxon>Bacillati</taxon>
        <taxon>Bacillota</taxon>
        <taxon>Clostridia</taxon>
        <taxon>Eubacteriales</taxon>
        <taxon>Oscillospiraceae</taxon>
        <taxon>Dysosmobacter</taxon>
    </lineage>
</organism>
<evidence type="ECO:0000313" key="2">
    <source>
        <dbReference type="Proteomes" id="UP000620327"/>
    </source>
</evidence>
<keyword evidence="2" id="KW-1185">Reference proteome</keyword>
<dbReference type="Proteomes" id="UP000620327">
    <property type="component" value="Unassembled WGS sequence"/>
</dbReference>
<reference evidence="1" key="1">
    <citation type="submission" date="2020-08" db="EMBL/GenBank/DDBJ databases">
        <title>Genome public.</title>
        <authorList>
            <person name="Liu C."/>
            <person name="Sun Q."/>
        </authorList>
    </citation>
    <scope>NUCLEOTIDE SEQUENCE</scope>
    <source>
        <strain evidence="1">BX15</strain>
    </source>
</reference>
<proteinExistence type="predicted"/>
<sequence>MENPKYILVMRQVASDYDGISHELFQIANNLERMDQFNPQQKLFSLVRNAEVSTVSLRNLTARTVRDDTAHFYGEVADLLGIRIDETHDWLKITVPAILPKRNQRDNQAFLTRPLRYALLDFLKENPMERFGSCAICIVHNYDEALGKRRIRDYDNIETKRYLDVIESMLLTNDSGLLCTVLQATKVSDRDCTEFYLMRPETLSTWAKNHVKSTTNSCFE</sequence>
<accession>A0A923MG45</accession>
<gene>
    <name evidence="1" type="ORF">H8Z83_06975</name>
</gene>
<protein>
    <submittedName>
        <fullName evidence="1">Uncharacterized protein</fullName>
    </submittedName>
</protein>
<dbReference type="RefSeq" id="WP_187014368.1">
    <property type="nucleotide sequence ID" value="NZ_JACOQI010000005.1"/>
</dbReference>